<dbReference type="Gene3D" id="3.90.1170.50">
    <property type="entry name" value="Aldehyde oxidase/xanthine dehydrogenase, a/b hammerhead"/>
    <property type="match status" value="1"/>
</dbReference>
<dbReference type="PROSITE" id="PS51387">
    <property type="entry name" value="FAD_PCMH"/>
    <property type="match status" value="1"/>
</dbReference>
<dbReference type="RefSeq" id="WP_340330472.1">
    <property type="nucleotide sequence ID" value="NZ_JAZHOF010000006.1"/>
</dbReference>
<proteinExistence type="predicted"/>
<evidence type="ECO:0000313" key="3">
    <source>
        <dbReference type="Proteomes" id="UP001378188"/>
    </source>
</evidence>
<accession>A0AAW9RLE9</accession>
<dbReference type="EMBL" id="JAZHOF010000006">
    <property type="protein sequence ID" value="MEJ8572770.1"/>
    <property type="molecule type" value="Genomic_DNA"/>
</dbReference>
<dbReference type="Gene3D" id="3.30.465.10">
    <property type="match status" value="1"/>
</dbReference>
<dbReference type="SUPFAM" id="SSF55447">
    <property type="entry name" value="CO dehydrogenase flavoprotein C-terminal domain-like"/>
    <property type="match status" value="1"/>
</dbReference>
<dbReference type="SUPFAM" id="SSF56003">
    <property type="entry name" value="Molybdenum cofactor-binding domain"/>
    <property type="match status" value="1"/>
</dbReference>
<dbReference type="SMART" id="SM01008">
    <property type="entry name" value="Ald_Xan_dh_C"/>
    <property type="match status" value="1"/>
</dbReference>
<dbReference type="InterPro" id="IPR036318">
    <property type="entry name" value="FAD-bd_PCMH-like_sf"/>
</dbReference>
<dbReference type="Gene3D" id="3.30.390.50">
    <property type="entry name" value="CO dehydrogenase flavoprotein, C-terminal domain"/>
    <property type="match status" value="1"/>
</dbReference>
<dbReference type="GO" id="GO:0016491">
    <property type="term" value="F:oxidoreductase activity"/>
    <property type="evidence" value="ECO:0007669"/>
    <property type="project" value="UniProtKB-KW"/>
</dbReference>
<dbReference type="InterPro" id="IPR000674">
    <property type="entry name" value="Ald_Oxase/Xan_DH_a/b"/>
</dbReference>
<reference evidence="2 3" key="1">
    <citation type="submission" date="2024-02" db="EMBL/GenBank/DDBJ databases">
        <title>Genome analysis and characterization of Microbaculum marinisediminis sp. nov., isolated from marine sediment.</title>
        <authorList>
            <person name="Du Z.-J."/>
            <person name="Ye Y.-Q."/>
            <person name="Zhang Z.-R."/>
            <person name="Yuan S.-M."/>
            <person name="Zhang X.-Y."/>
        </authorList>
    </citation>
    <scope>NUCLEOTIDE SEQUENCE [LARGE SCALE GENOMIC DNA]</scope>
    <source>
        <strain evidence="2 3">SDUM1044001</strain>
    </source>
</reference>
<dbReference type="Gene3D" id="3.30.365.10">
    <property type="entry name" value="Aldehyde oxidase/xanthine dehydrogenase, molybdopterin binding domain"/>
    <property type="match status" value="4"/>
</dbReference>
<dbReference type="InterPro" id="IPR036683">
    <property type="entry name" value="CO_DH_flav_C_dom_sf"/>
</dbReference>
<sequence length="1126" mass="117822">MTIGDAFRHPEWVERTSGSLPYTRDLMPDDVLTGRILRSPHPAAEIVSIDTSAAERAAGVAAVITARDLPDRNYRDYGQADRPPIARGSVVYFGQDVAAVAAETPEQADRALALIRVRYKPHRAAPSLAAALRPGAPIVHPRSRADNIAESAVRSFGNPEGAKERTSDAVSARYDCGIQAHACMESHVALADWDEAGGIMNIWVPTQSPRNVRAEIAYMLDLDPEQVRLHRVGVGGDFGARVKISDIEVLAATLARSAGRPVAISLSRADEFAFTKRQHECSIAMETGVDRDGLLTYRRAEVVVENGAFIHGGSNMMNYASILIGSQYRLEGAELDGRSVYSNRRPGGAFRGAGGPQATFAIECQIDELADEIGIDPIDLRLRNVNRTGDCTITGWEIKSSHAAECLETVREKLNWDVARGQGGNGRGVGVALAMHVSGAIVSPPTGRAEARIEIGHNGGVVLSSGCADPGTGEYAVIAQLCAAELGLRADEIDCRVMDTAETPFDPGAGSSRGTMITGGAVQAAARKTAAALREIAAQTLGCAPDDVVLRDGFAEAAGRRIGIGELAAAHPDSVGGTLTMFCEEVVDSPVVPMTAADSGFGDLSPAYSFAAHGVEVEVDRGTGAVRVLRVVAAHDAGTVVNPVGARSQVIGGVVMGLGAALGEELIYEAGRPVTTSYADYALPRASEAPPVDVVFVGGPSPKGPAGAKSISEIALMPTAAAVANAIAHATGARIRSLPISPDKIVAALGEADAGIEPQPIWQRPSHWWAAGVRSAYPLGLHAALHAWGRQSPVPRHSAVETIVRPRSSDDAIAALAADRSARPAGGATDILSMRDQGFGAPPTLVSLTACADMNEIAEDADGNLTIGAAVTLADAQRQLVRSDRPGDMALAATIAAIASPQIRESGTVGGNLCQAKRCWFFRSGFNCYKRGGATRPCYAVTGDHRYFHAVLGAGRCQAITPSDLATTLIALDATARIRDAGGGDRSVGLDAFYEGPGETVLSGGEIVHSVVIPAQARSRPAHFEKLARTSDGFAMVSACVSVLSDAPGAPQCRAVLGGVANRPYRARLSEQAFHRNGAADNHASARAWVNEAHPLPGNAWKLKAACALLERAMNAACGRETETPT</sequence>
<comment type="caution">
    <text evidence="2">The sequence shown here is derived from an EMBL/GenBank/DDBJ whole genome shotgun (WGS) entry which is preliminary data.</text>
</comment>
<dbReference type="GO" id="GO:0005506">
    <property type="term" value="F:iron ion binding"/>
    <property type="evidence" value="ECO:0007669"/>
    <property type="project" value="InterPro"/>
</dbReference>
<dbReference type="Pfam" id="PF20256">
    <property type="entry name" value="MoCoBD_2"/>
    <property type="match status" value="1"/>
</dbReference>
<dbReference type="Pfam" id="PF02738">
    <property type="entry name" value="MoCoBD_1"/>
    <property type="match status" value="1"/>
</dbReference>
<dbReference type="SUPFAM" id="SSF56176">
    <property type="entry name" value="FAD-binding/transporter-associated domain-like"/>
    <property type="match status" value="1"/>
</dbReference>
<feature type="domain" description="FAD-binding PCMH-type" evidence="1">
    <location>
        <begin position="796"/>
        <end position="1018"/>
    </location>
</feature>
<dbReference type="InterPro" id="IPR005107">
    <property type="entry name" value="CO_DH_flav_C"/>
</dbReference>
<dbReference type="InterPro" id="IPR002346">
    <property type="entry name" value="Mopterin_DH_FAD-bd"/>
</dbReference>
<gene>
    <name evidence="2" type="ORF">V3328_14860</name>
</gene>
<dbReference type="SUPFAM" id="SSF54665">
    <property type="entry name" value="CO dehydrogenase molybdoprotein N-domain-like"/>
    <property type="match status" value="1"/>
</dbReference>
<dbReference type="Pfam" id="PF01315">
    <property type="entry name" value="Ald_Xan_dh_C"/>
    <property type="match status" value="1"/>
</dbReference>
<dbReference type="InterPro" id="IPR016169">
    <property type="entry name" value="FAD-bd_PCMH_sub2"/>
</dbReference>
<dbReference type="InterPro" id="IPR016208">
    <property type="entry name" value="Ald_Oxase/xanthine_DH-like"/>
</dbReference>
<keyword evidence="3" id="KW-1185">Reference proteome</keyword>
<evidence type="ECO:0000313" key="2">
    <source>
        <dbReference type="EMBL" id="MEJ8572770.1"/>
    </source>
</evidence>
<dbReference type="InterPro" id="IPR016166">
    <property type="entry name" value="FAD-bd_PCMH"/>
</dbReference>
<dbReference type="InterPro" id="IPR037165">
    <property type="entry name" value="AldOxase/xan_DH_Mopterin-bd_sf"/>
</dbReference>
<dbReference type="Pfam" id="PF00941">
    <property type="entry name" value="FAD_binding_5"/>
    <property type="match status" value="1"/>
</dbReference>
<dbReference type="AlphaFoldDB" id="A0AAW9RLE9"/>
<dbReference type="GO" id="GO:0071949">
    <property type="term" value="F:FAD binding"/>
    <property type="evidence" value="ECO:0007669"/>
    <property type="project" value="InterPro"/>
</dbReference>
<dbReference type="InterPro" id="IPR036856">
    <property type="entry name" value="Ald_Oxase/Xan_DH_a/b_sf"/>
</dbReference>
<dbReference type="PANTHER" id="PTHR11908">
    <property type="entry name" value="XANTHINE DEHYDROGENASE"/>
    <property type="match status" value="1"/>
</dbReference>
<protein>
    <submittedName>
        <fullName evidence="2">Molybdopterin cofactor-binding domain-containing protein</fullName>
    </submittedName>
</protein>
<dbReference type="InterPro" id="IPR046867">
    <property type="entry name" value="AldOxase/xan_DH_MoCoBD2"/>
</dbReference>
<dbReference type="InterPro" id="IPR008274">
    <property type="entry name" value="AldOxase/xan_DH_MoCoBD1"/>
</dbReference>
<dbReference type="PANTHER" id="PTHR11908:SF157">
    <property type="entry name" value="XANTHINE DEHYDROGENASE SUBUNIT D-RELATED"/>
    <property type="match status" value="1"/>
</dbReference>
<dbReference type="Proteomes" id="UP001378188">
    <property type="component" value="Unassembled WGS sequence"/>
</dbReference>
<dbReference type="SMART" id="SM01092">
    <property type="entry name" value="CO_deh_flav_C"/>
    <property type="match status" value="1"/>
</dbReference>
<name>A0AAW9RLE9_9HYPH</name>
<evidence type="ECO:0000259" key="1">
    <source>
        <dbReference type="PROSITE" id="PS51387"/>
    </source>
</evidence>
<organism evidence="2 3">
    <name type="scientific">Microbaculum marinum</name>
    <dbReference type="NCBI Taxonomy" id="1764581"/>
    <lineage>
        <taxon>Bacteria</taxon>
        <taxon>Pseudomonadati</taxon>
        <taxon>Pseudomonadota</taxon>
        <taxon>Alphaproteobacteria</taxon>
        <taxon>Hyphomicrobiales</taxon>
        <taxon>Tepidamorphaceae</taxon>
        <taxon>Microbaculum</taxon>
    </lineage>
</organism>